<dbReference type="PANTHER" id="PTHR47178">
    <property type="entry name" value="MONOOXYGENASE, FAD-BINDING"/>
    <property type="match status" value="1"/>
</dbReference>
<evidence type="ECO:0000256" key="3">
    <source>
        <dbReference type="ARBA" id="ARBA00022827"/>
    </source>
</evidence>
<reference evidence="6" key="2">
    <citation type="submission" date="2012-05" db="EMBL/GenBank/DDBJ databases">
        <title>The Genome Annotation of Fusarium oxysporum PHW808.</title>
        <authorList>
            <consortium name="The Broad Institute Genomics Platform"/>
            <person name="Ma L.-J."/>
            <person name="Corby-Kistler H."/>
            <person name="Broz K."/>
            <person name="Gale L.R."/>
            <person name="Jonkers W."/>
            <person name="O'Donnell K."/>
            <person name="Ploetz R."/>
            <person name="Steinberg C."/>
            <person name="Schwartz D.C."/>
            <person name="VanEtten H."/>
            <person name="Zhou S."/>
            <person name="Young S.K."/>
            <person name="Zeng Q."/>
            <person name="Gargeya S."/>
            <person name="Fitzgerald M."/>
            <person name="Abouelleil A."/>
            <person name="Alvarado L."/>
            <person name="Chapman S.B."/>
            <person name="Gainer-Dewar J."/>
            <person name="Goldberg J."/>
            <person name="Griggs A."/>
            <person name="Gujja S."/>
            <person name="Hansen M."/>
            <person name="Howarth C."/>
            <person name="Imamovic A."/>
            <person name="Ireland A."/>
            <person name="Larimer J."/>
            <person name="McCowan C."/>
            <person name="Murphy C."/>
            <person name="Pearson M."/>
            <person name="Poon T.W."/>
            <person name="Priest M."/>
            <person name="Roberts A."/>
            <person name="Saif S."/>
            <person name="Shea T."/>
            <person name="Sykes S."/>
            <person name="Wortman J."/>
            <person name="Nusbaum C."/>
            <person name="Birren B."/>
        </authorList>
    </citation>
    <scope>NUCLEOTIDE SEQUENCE</scope>
    <source>
        <strain evidence="6">54008</strain>
    </source>
</reference>
<evidence type="ECO:0000256" key="5">
    <source>
        <dbReference type="ARBA" id="ARBA00023033"/>
    </source>
</evidence>
<organism evidence="6">
    <name type="scientific">Fusarium oxysporum f. sp. conglutinans race 2 54008</name>
    <dbReference type="NCBI Taxonomy" id="1089457"/>
    <lineage>
        <taxon>Eukaryota</taxon>
        <taxon>Fungi</taxon>
        <taxon>Dikarya</taxon>
        <taxon>Ascomycota</taxon>
        <taxon>Pezizomycotina</taxon>
        <taxon>Sordariomycetes</taxon>
        <taxon>Hypocreomycetidae</taxon>
        <taxon>Hypocreales</taxon>
        <taxon>Nectriaceae</taxon>
        <taxon>Fusarium</taxon>
        <taxon>Fusarium oxysporum species complex</taxon>
    </lineage>
</organism>
<keyword evidence="2" id="KW-0285">Flavoprotein</keyword>
<sequence>MSNRGEAANHSMFDAYMLGCQLRKVNASEKSMAQAIQDFEKEMIARAQEGVSLSRRAGFEVHYLDAITESSALFQYPQIARMEAALSQDISVPS</sequence>
<dbReference type="PANTHER" id="PTHR47178:SF1">
    <property type="entry name" value="FAD-BINDING DOMAIN-CONTAINING PROTEIN-RELATED"/>
    <property type="match status" value="1"/>
</dbReference>
<evidence type="ECO:0000313" key="6">
    <source>
        <dbReference type="EMBL" id="EXL70110.1"/>
    </source>
</evidence>
<dbReference type="Proteomes" id="UP000030676">
    <property type="component" value="Unassembled WGS sequence"/>
</dbReference>
<evidence type="ECO:0000256" key="4">
    <source>
        <dbReference type="ARBA" id="ARBA00023002"/>
    </source>
</evidence>
<proteinExistence type="predicted"/>
<evidence type="ECO:0000256" key="1">
    <source>
        <dbReference type="ARBA" id="ARBA00001974"/>
    </source>
</evidence>
<dbReference type="InterPro" id="IPR036188">
    <property type="entry name" value="FAD/NAD-bd_sf"/>
</dbReference>
<dbReference type="Gene3D" id="3.50.50.60">
    <property type="entry name" value="FAD/NAD(P)-binding domain"/>
    <property type="match status" value="1"/>
</dbReference>
<keyword evidence="4" id="KW-0560">Oxidoreductase</keyword>
<comment type="cofactor">
    <cofactor evidence="1">
        <name>FAD</name>
        <dbReference type="ChEBI" id="CHEBI:57692"/>
    </cofactor>
</comment>
<evidence type="ECO:0000256" key="2">
    <source>
        <dbReference type="ARBA" id="ARBA00022630"/>
    </source>
</evidence>
<dbReference type="OrthoDB" id="47494at2759"/>
<dbReference type="AlphaFoldDB" id="X0HE39"/>
<keyword evidence="3" id="KW-0274">FAD</keyword>
<reference evidence="6" key="1">
    <citation type="submission" date="2011-11" db="EMBL/GenBank/DDBJ databases">
        <title>The Genome Sequence of Fusarium oxysporum PHW808.</title>
        <authorList>
            <consortium name="The Broad Institute Genome Sequencing Platform"/>
            <person name="Ma L.-J."/>
            <person name="Gale L.R."/>
            <person name="Schwartz D.C."/>
            <person name="Zhou S."/>
            <person name="Corby-Kistler H."/>
            <person name="Young S.K."/>
            <person name="Zeng Q."/>
            <person name="Gargeya S."/>
            <person name="Fitzgerald M."/>
            <person name="Haas B."/>
            <person name="Abouelleil A."/>
            <person name="Alvarado L."/>
            <person name="Arachchi H.M."/>
            <person name="Berlin A."/>
            <person name="Brown A."/>
            <person name="Chapman S.B."/>
            <person name="Chen Z."/>
            <person name="Dunbar C."/>
            <person name="Freedman E."/>
            <person name="Gearin G."/>
            <person name="Goldberg J."/>
            <person name="Griggs A."/>
            <person name="Gujja S."/>
            <person name="Heiman D."/>
            <person name="Howarth C."/>
            <person name="Larson L."/>
            <person name="Lui A."/>
            <person name="MacDonald P.J.P."/>
            <person name="Montmayeur A."/>
            <person name="Murphy C."/>
            <person name="Neiman D."/>
            <person name="Pearson M."/>
            <person name="Priest M."/>
            <person name="Roberts A."/>
            <person name="Saif S."/>
            <person name="Shea T."/>
            <person name="Shenoy N."/>
            <person name="Sisk P."/>
            <person name="Stolte C."/>
            <person name="Sykes S."/>
            <person name="Wortman J."/>
            <person name="Nusbaum C."/>
            <person name="Birren B."/>
        </authorList>
    </citation>
    <scope>NUCLEOTIDE SEQUENCE [LARGE SCALE GENOMIC DNA]</scope>
    <source>
        <strain evidence="6">54008</strain>
    </source>
</reference>
<dbReference type="GO" id="GO:0004497">
    <property type="term" value="F:monooxygenase activity"/>
    <property type="evidence" value="ECO:0007669"/>
    <property type="project" value="UniProtKB-KW"/>
</dbReference>
<keyword evidence="5" id="KW-0503">Monooxygenase</keyword>
<name>X0HE39_FUSOX</name>
<protein>
    <submittedName>
        <fullName evidence="6">Uncharacterized protein</fullName>
    </submittedName>
</protein>
<gene>
    <name evidence="6" type="ORF">FOPG_14006</name>
</gene>
<accession>X0HE39</accession>
<dbReference type="EMBL" id="JH658908">
    <property type="protein sequence ID" value="EXL70110.1"/>
    <property type="molecule type" value="Genomic_DNA"/>
</dbReference>
<dbReference type="HOGENOM" id="CLU_193945_0_0_1"/>